<feature type="region of interest" description="Disordered" evidence="1">
    <location>
        <begin position="70"/>
        <end position="90"/>
    </location>
</feature>
<gene>
    <name evidence="3" type="ORF">scyTo_0004142</name>
</gene>
<feature type="compositionally biased region" description="Basic and acidic residues" evidence="1">
    <location>
        <begin position="673"/>
        <end position="687"/>
    </location>
</feature>
<feature type="region of interest" description="Disordered" evidence="1">
    <location>
        <begin position="30"/>
        <end position="51"/>
    </location>
</feature>
<dbReference type="OMA" id="CAPATDK"/>
<proteinExistence type="predicted"/>
<organism evidence="3 4">
    <name type="scientific">Scyliorhinus torazame</name>
    <name type="common">Cloudy catshark</name>
    <name type="synonym">Catulus torazame</name>
    <dbReference type="NCBI Taxonomy" id="75743"/>
    <lineage>
        <taxon>Eukaryota</taxon>
        <taxon>Metazoa</taxon>
        <taxon>Chordata</taxon>
        <taxon>Craniata</taxon>
        <taxon>Vertebrata</taxon>
        <taxon>Chondrichthyes</taxon>
        <taxon>Elasmobranchii</taxon>
        <taxon>Galeomorphii</taxon>
        <taxon>Galeoidea</taxon>
        <taxon>Carcharhiniformes</taxon>
        <taxon>Scyliorhinidae</taxon>
        <taxon>Scyliorhinus</taxon>
    </lineage>
</organism>
<reference evidence="3 4" key="1">
    <citation type="journal article" date="2018" name="Nat. Ecol. Evol.">
        <title>Shark genomes provide insights into elasmobranch evolution and the origin of vertebrates.</title>
        <authorList>
            <person name="Hara Y"/>
            <person name="Yamaguchi K"/>
            <person name="Onimaru K"/>
            <person name="Kadota M"/>
            <person name="Koyanagi M"/>
            <person name="Keeley SD"/>
            <person name="Tatsumi K"/>
            <person name="Tanaka K"/>
            <person name="Motone F"/>
            <person name="Kageyama Y"/>
            <person name="Nozu R"/>
            <person name="Adachi N"/>
            <person name="Nishimura O"/>
            <person name="Nakagawa R"/>
            <person name="Tanegashima C"/>
            <person name="Kiyatake I"/>
            <person name="Matsumoto R"/>
            <person name="Murakumo K"/>
            <person name="Nishida K"/>
            <person name="Terakita A"/>
            <person name="Kuratani S"/>
            <person name="Sato K"/>
            <person name="Hyodo S Kuraku.S."/>
        </authorList>
    </citation>
    <scope>NUCLEOTIDE SEQUENCE [LARGE SCALE GENOMIC DNA]</scope>
</reference>
<protein>
    <recommendedName>
        <fullName evidence="2">DUF4592 domain-containing protein</fullName>
    </recommendedName>
</protein>
<dbReference type="InterPro" id="IPR028030">
    <property type="entry name" value="DUF4592"/>
</dbReference>
<evidence type="ECO:0000256" key="1">
    <source>
        <dbReference type="SAM" id="MobiDB-lite"/>
    </source>
</evidence>
<feature type="compositionally biased region" description="Basic and acidic residues" evidence="1">
    <location>
        <begin position="764"/>
        <end position="774"/>
    </location>
</feature>
<feature type="compositionally biased region" description="Polar residues" evidence="1">
    <location>
        <begin position="632"/>
        <end position="645"/>
    </location>
</feature>
<name>A0A401NLF6_SCYTO</name>
<feature type="compositionally biased region" description="Low complexity" evidence="1">
    <location>
        <begin position="237"/>
        <end position="250"/>
    </location>
</feature>
<keyword evidence="4" id="KW-1185">Reference proteome</keyword>
<feature type="compositionally biased region" description="Low complexity" evidence="1">
    <location>
        <begin position="258"/>
        <end position="267"/>
    </location>
</feature>
<feature type="compositionally biased region" description="Basic and acidic residues" evidence="1">
    <location>
        <begin position="900"/>
        <end position="912"/>
    </location>
</feature>
<dbReference type="Proteomes" id="UP000288216">
    <property type="component" value="Unassembled WGS sequence"/>
</dbReference>
<feature type="region of interest" description="Disordered" evidence="1">
    <location>
        <begin position="595"/>
        <end position="645"/>
    </location>
</feature>
<evidence type="ECO:0000313" key="4">
    <source>
        <dbReference type="Proteomes" id="UP000288216"/>
    </source>
</evidence>
<feature type="compositionally biased region" description="Polar residues" evidence="1">
    <location>
        <begin position="956"/>
        <end position="969"/>
    </location>
</feature>
<dbReference type="PANTHER" id="PTHR47743">
    <property type="entry name" value="KIAA1210 / KIAA1211 FAMILY MEMBER"/>
    <property type="match status" value="1"/>
</dbReference>
<feature type="region of interest" description="Disordered" evidence="1">
    <location>
        <begin position="286"/>
        <end position="311"/>
    </location>
</feature>
<feature type="compositionally biased region" description="Polar residues" evidence="1">
    <location>
        <begin position="810"/>
        <end position="820"/>
    </location>
</feature>
<evidence type="ECO:0000313" key="3">
    <source>
        <dbReference type="EMBL" id="GCB61713.1"/>
    </source>
</evidence>
<feature type="compositionally biased region" description="Basic and acidic residues" evidence="1">
    <location>
        <begin position="970"/>
        <end position="983"/>
    </location>
</feature>
<feature type="compositionally biased region" description="Basic and acidic residues" evidence="1">
    <location>
        <begin position="622"/>
        <end position="631"/>
    </location>
</feature>
<feature type="compositionally biased region" description="Basic and acidic residues" evidence="1">
    <location>
        <begin position="732"/>
        <end position="749"/>
    </location>
</feature>
<feature type="compositionally biased region" description="Basic and acidic residues" evidence="1">
    <location>
        <begin position="562"/>
        <end position="575"/>
    </location>
</feature>
<feature type="compositionally biased region" description="Basic residues" evidence="1">
    <location>
        <begin position="286"/>
        <end position="306"/>
    </location>
</feature>
<feature type="compositionally biased region" description="Polar residues" evidence="1">
    <location>
        <begin position="535"/>
        <end position="544"/>
    </location>
</feature>
<dbReference type="Pfam" id="PF15262">
    <property type="entry name" value="DUF4592"/>
    <property type="match status" value="1"/>
</dbReference>
<dbReference type="AlphaFoldDB" id="A0A401NLF6"/>
<feature type="compositionally biased region" description="Basic and acidic residues" evidence="1">
    <location>
        <begin position="829"/>
        <end position="863"/>
    </location>
</feature>
<feature type="compositionally biased region" description="Polar residues" evidence="1">
    <location>
        <begin position="72"/>
        <end position="86"/>
    </location>
</feature>
<dbReference type="STRING" id="75743.A0A401NLF6"/>
<feature type="compositionally biased region" description="Basic and acidic residues" evidence="1">
    <location>
        <begin position="932"/>
        <end position="946"/>
    </location>
</feature>
<feature type="region of interest" description="Disordered" evidence="1">
    <location>
        <begin position="535"/>
        <end position="580"/>
    </location>
</feature>
<sequence length="1011" mass="109779">MKNGDFGLSKTSKSSTPFFSSENIMATGLTDSKIHEAESPRDEGSGKKKSKFKSFKKLFVKKKKKEFVVNAGKSSMKQSQSTSDVTSPKFCTPDLKSDQCAYKSILGIRALSHDSIFISDTSVQQPPKPVRVLSQESVSGPIKDLQGQVQENIKLGPPPMLIAAKKTEDTGASSEDDGLPRSPPESSPLHEALTRSHLAKLFDPHQNHSSLTLGETGSEEEEQISPGSSSRPNSPLPTIIPTRSSSRPRSPTSPPVQISSDSFASSAIDFNSPPTSSICLNNSAAKHKLSVKPRNQRSSSKRRRPSSRLLFEPPSELIYDVPEVTEEYEQEIRSCDAENANSEVSLKDGTEIPPSPILTRGQSLLFVEQIIVWSSDMEVVSNPEQQTGELIPVDIAASTSVLDVDDHLKASSMPAVLSETGEDVDLIEFEIVEVAATQISMLPGSTTVLPEDPTPLDFIGRLKQKEGVNFSGSEVKSTVCDTHAVSIDTSFAKETVYQTSPVILLDKLPPDSEMPPSRAPRGAEINEVAFVQETPETSCEQTETAGAPKEPSFSEASSIKQAAKEASDLEGRPSEVPEEFSSIVSTRIEVYSKPAETPKDLPVSETANSKPENGEMAVFKEANIKLSEDKTTNQPSSFKKNGQGSFKFSISSAWNRSKRGTKWSEGNLTADSDISRNKSHQKEKDGKIPLSEPSVAKTEADKPENAEEGQGGVEDGRGLFGVKLRTTSHSLKYKESSHSESKEAVKCHGADATLDSDNSDLPPEAEKREAKEPPEGSPSSTLKDDDGKLQTKSSECLAVKPPLPKKPVLQNVNIATTATEKPNKPLKPSQERPKDAEKKSSVGKSSERGLLFDKHTQDSRSSTEDSSIPAWVTMARQKQKGYHVQHYGKADTMPAQEAKTVGDRKAVDKEVLKSPTKLKNNHHKSSSPCKPQDSKPELKSSVEEPQQKVSPIPSPVTANRHSSATPQSASDKDGKDQHSKEKTSPSSSQPSWMELAKKKAKAWSDMPQIIK</sequence>
<dbReference type="InterPro" id="IPR026713">
    <property type="entry name" value="CRACD-like"/>
</dbReference>
<accession>A0A401NLF6</accession>
<dbReference type="OrthoDB" id="9944945at2759"/>
<feature type="region of interest" description="Disordered" evidence="1">
    <location>
        <begin position="659"/>
        <end position="1011"/>
    </location>
</feature>
<feature type="compositionally biased region" description="Basic and acidic residues" evidence="1">
    <location>
        <begin position="32"/>
        <end position="46"/>
    </location>
</feature>
<feature type="region of interest" description="Disordered" evidence="1">
    <location>
        <begin position="152"/>
        <end position="267"/>
    </location>
</feature>
<evidence type="ECO:0000259" key="2">
    <source>
        <dbReference type="Pfam" id="PF15262"/>
    </source>
</evidence>
<dbReference type="EMBL" id="BFAA01001200">
    <property type="protein sequence ID" value="GCB61713.1"/>
    <property type="molecule type" value="Genomic_DNA"/>
</dbReference>
<feature type="domain" description="DUF4592" evidence="2">
    <location>
        <begin position="152"/>
        <end position="301"/>
    </location>
</feature>
<comment type="caution">
    <text evidence="3">The sequence shown here is derived from an EMBL/GenBank/DDBJ whole genome shotgun (WGS) entry which is preliminary data.</text>
</comment>